<dbReference type="Gene3D" id="3.30.70.1520">
    <property type="entry name" value="Heterotetrameric sarcosine oxidase"/>
    <property type="match status" value="1"/>
</dbReference>
<organism evidence="1 2">
    <name type="scientific">Yoonia sediminilitoris</name>
    <dbReference type="NCBI Taxonomy" id="1286148"/>
    <lineage>
        <taxon>Bacteria</taxon>
        <taxon>Pseudomonadati</taxon>
        <taxon>Pseudomonadota</taxon>
        <taxon>Alphaproteobacteria</taxon>
        <taxon>Rhodobacterales</taxon>
        <taxon>Paracoccaceae</taxon>
        <taxon>Yoonia</taxon>
    </lineage>
</organism>
<evidence type="ECO:0000313" key="1">
    <source>
        <dbReference type="EMBL" id="PUB12053.1"/>
    </source>
</evidence>
<dbReference type="EMBL" id="QBUD01000011">
    <property type="protein sequence ID" value="PUB12053.1"/>
    <property type="molecule type" value="Genomic_DNA"/>
</dbReference>
<accession>A0A2T6KB53</accession>
<protein>
    <submittedName>
        <fullName evidence="1">Sarcosine oxidase subunit gamma</fullName>
    </submittedName>
</protein>
<keyword evidence="2" id="KW-1185">Reference proteome</keyword>
<dbReference type="Proteomes" id="UP000244523">
    <property type="component" value="Unassembled WGS sequence"/>
</dbReference>
<reference evidence="1 2" key="1">
    <citation type="submission" date="2018-04" db="EMBL/GenBank/DDBJ databases">
        <title>Genomic Encyclopedia of Archaeal and Bacterial Type Strains, Phase II (KMG-II): from individual species to whole genera.</title>
        <authorList>
            <person name="Goeker M."/>
        </authorList>
    </citation>
    <scope>NUCLEOTIDE SEQUENCE [LARGE SCALE GENOMIC DNA]</scope>
    <source>
        <strain evidence="1 2">DSM 29955</strain>
    </source>
</reference>
<comment type="caution">
    <text evidence="1">The sequence shown here is derived from an EMBL/GenBank/DDBJ whole genome shotgun (WGS) entry which is preliminary data.</text>
</comment>
<gene>
    <name evidence="1" type="ORF">C8N45_11130</name>
</gene>
<dbReference type="InterPro" id="IPR027266">
    <property type="entry name" value="TrmE/GcvT-like"/>
</dbReference>
<name>A0A2T6KB53_9RHOB</name>
<sequence>MPYDVTFTRLETQALYDLKGPQAALRDWAGDALPDFPNRPNSKTETGGAALMFIGPDHWILRAELDAEDALEAALRPADAPPEISIVRVSDTLAVFRITGPDAVEVLAIACPMDLHESCFGADAASFTEAFGLRSLVTHCKGGFDIAVEQSFGPMVADYLTRITT</sequence>
<evidence type="ECO:0000313" key="2">
    <source>
        <dbReference type="Proteomes" id="UP000244523"/>
    </source>
</evidence>
<dbReference type="Gene3D" id="3.30.1360.120">
    <property type="entry name" value="Probable tRNA modification gtpase trme, domain 1"/>
    <property type="match status" value="1"/>
</dbReference>
<dbReference type="RefSeq" id="WP_108387434.1">
    <property type="nucleotide sequence ID" value="NZ_QBUD01000011.1"/>
</dbReference>
<dbReference type="OrthoDB" id="7857110at2"/>
<proteinExistence type="predicted"/>
<dbReference type="SUPFAM" id="SSF103025">
    <property type="entry name" value="Folate-binding domain"/>
    <property type="match status" value="1"/>
</dbReference>
<dbReference type="AlphaFoldDB" id="A0A2T6KB53"/>